<evidence type="ECO:0000256" key="14">
    <source>
        <dbReference type="SAM" id="Phobius"/>
    </source>
</evidence>
<dbReference type="InterPro" id="IPR028082">
    <property type="entry name" value="Peripla_BP_I"/>
</dbReference>
<dbReference type="RefSeq" id="WP_301197782.1">
    <property type="nucleotide sequence ID" value="NZ_JAPDPI010000003.1"/>
</dbReference>
<comment type="caution">
    <text evidence="19">The sequence shown here is derived from an EMBL/GenBank/DDBJ whole genome shotgun (WGS) entry which is preliminary data.</text>
</comment>
<feature type="coiled-coil region" evidence="13">
    <location>
        <begin position="364"/>
        <end position="394"/>
    </location>
</feature>
<dbReference type="EC" id="2.7.13.3" evidence="2"/>
<keyword evidence="20" id="KW-1185">Reference proteome</keyword>
<dbReference type="SMART" id="SM00388">
    <property type="entry name" value="HisKA"/>
    <property type="match status" value="1"/>
</dbReference>
<dbReference type="InterPro" id="IPR036890">
    <property type="entry name" value="HATPase_C_sf"/>
</dbReference>
<dbReference type="EMBL" id="JAPDPI010000003">
    <property type="protein sequence ID" value="MCW3804561.1"/>
    <property type="molecule type" value="Genomic_DNA"/>
</dbReference>
<accession>A0AAE3MB26</accession>
<dbReference type="SUPFAM" id="SSF47384">
    <property type="entry name" value="Homodimeric domain of signal transducing histidine kinase"/>
    <property type="match status" value="1"/>
</dbReference>
<dbReference type="Gene3D" id="3.30.565.10">
    <property type="entry name" value="Histidine kinase-like ATPase, C-terminal domain"/>
    <property type="match status" value="1"/>
</dbReference>
<dbReference type="Pfam" id="PF00512">
    <property type="entry name" value="HisKA"/>
    <property type="match status" value="1"/>
</dbReference>
<keyword evidence="4" id="KW-0808">Transferase</keyword>
<dbReference type="FunFam" id="3.30.565.10:FF:000037">
    <property type="entry name" value="Hybrid sensor histidine kinase/response regulator"/>
    <property type="match status" value="1"/>
</dbReference>
<evidence type="ECO:0000256" key="15">
    <source>
        <dbReference type="SAM" id="SignalP"/>
    </source>
</evidence>
<evidence type="ECO:0000259" key="18">
    <source>
        <dbReference type="PROSITE" id="PS50110"/>
    </source>
</evidence>
<evidence type="ECO:0000256" key="10">
    <source>
        <dbReference type="ARBA" id="ARBA00023125"/>
    </source>
</evidence>
<dbReference type="PROSITE" id="PS00041">
    <property type="entry name" value="HTH_ARAC_FAMILY_1"/>
    <property type="match status" value="1"/>
</dbReference>
<dbReference type="Proteomes" id="UP001207408">
    <property type="component" value="Unassembled WGS sequence"/>
</dbReference>
<dbReference type="AlphaFoldDB" id="A0AAE3MB26"/>
<feature type="domain" description="Response regulatory" evidence="18">
    <location>
        <begin position="672"/>
        <end position="788"/>
    </location>
</feature>
<dbReference type="SUPFAM" id="SSF46689">
    <property type="entry name" value="Homeodomain-like"/>
    <property type="match status" value="1"/>
</dbReference>
<dbReference type="Pfam" id="PF00072">
    <property type="entry name" value="Response_reg"/>
    <property type="match status" value="1"/>
</dbReference>
<evidence type="ECO:0000256" key="1">
    <source>
        <dbReference type="ARBA" id="ARBA00000085"/>
    </source>
</evidence>
<evidence type="ECO:0000259" key="17">
    <source>
        <dbReference type="PROSITE" id="PS50109"/>
    </source>
</evidence>
<dbReference type="InterPro" id="IPR025997">
    <property type="entry name" value="SBP_2_dom"/>
</dbReference>
<keyword evidence="6" id="KW-0418">Kinase</keyword>
<dbReference type="FunFam" id="1.10.287.130:FF:000034">
    <property type="entry name" value="Two-component system sensor histidine kinase/response regulator"/>
    <property type="match status" value="1"/>
</dbReference>
<dbReference type="PANTHER" id="PTHR43547:SF2">
    <property type="entry name" value="HYBRID SIGNAL TRANSDUCTION HISTIDINE KINASE C"/>
    <property type="match status" value="1"/>
</dbReference>
<keyword evidence="13" id="KW-0175">Coiled coil</keyword>
<dbReference type="SMART" id="SM00342">
    <property type="entry name" value="HTH_ARAC"/>
    <property type="match status" value="1"/>
</dbReference>
<dbReference type="Gene3D" id="1.10.287.130">
    <property type="match status" value="1"/>
</dbReference>
<keyword evidence="5" id="KW-0547">Nucleotide-binding</keyword>
<dbReference type="PRINTS" id="PR00344">
    <property type="entry name" value="BCTRLSENSOR"/>
</dbReference>
<evidence type="ECO:0000256" key="4">
    <source>
        <dbReference type="ARBA" id="ARBA00022679"/>
    </source>
</evidence>
<evidence type="ECO:0000313" key="20">
    <source>
        <dbReference type="Proteomes" id="UP001207408"/>
    </source>
</evidence>
<dbReference type="Gene3D" id="3.40.50.2300">
    <property type="match status" value="3"/>
</dbReference>
<dbReference type="InterPro" id="IPR018062">
    <property type="entry name" value="HTH_AraC-typ_CS"/>
</dbReference>
<dbReference type="Pfam" id="PF02518">
    <property type="entry name" value="HATPase_c"/>
    <property type="match status" value="1"/>
</dbReference>
<dbReference type="GO" id="GO:0005524">
    <property type="term" value="F:ATP binding"/>
    <property type="evidence" value="ECO:0007669"/>
    <property type="project" value="UniProtKB-KW"/>
</dbReference>
<evidence type="ECO:0000256" key="13">
    <source>
        <dbReference type="SAM" id="Coils"/>
    </source>
</evidence>
<dbReference type="SUPFAM" id="SSF55874">
    <property type="entry name" value="ATPase domain of HSP90 chaperone/DNA topoisomerase II/histidine kinase"/>
    <property type="match status" value="1"/>
</dbReference>
<dbReference type="SUPFAM" id="SSF52172">
    <property type="entry name" value="CheY-like"/>
    <property type="match status" value="1"/>
</dbReference>
<feature type="transmembrane region" description="Helical" evidence="14">
    <location>
        <begin position="334"/>
        <end position="357"/>
    </location>
</feature>
<keyword evidence="3 12" id="KW-0597">Phosphoprotein</keyword>
<evidence type="ECO:0000256" key="7">
    <source>
        <dbReference type="ARBA" id="ARBA00022840"/>
    </source>
</evidence>
<dbReference type="PROSITE" id="PS50110">
    <property type="entry name" value="RESPONSE_REGULATORY"/>
    <property type="match status" value="1"/>
</dbReference>
<dbReference type="InterPro" id="IPR003661">
    <property type="entry name" value="HisK_dim/P_dom"/>
</dbReference>
<dbReference type="InterPro" id="IPR003594">
    <property type="entry name" value="HATPase_dom"/>
</dbReference>
<comment type="catalytic activity">
    <reaction evidence="1">
        <text>ATP + protein L-histidine = ADP + protein N-phospho-L-histidine.</text>
        <dbReference type="EC" id="2.7.13.3"/>
    </reaction>
</comment>
<dbReference type="Gene3D" id="1.10.10.60">
    <property type="entry name" value="Homeodomain-like"/>
    <property type="match status" value="2"/>
</dbReference>
<protein>
    <recommendedName>
        <fullName evidence="2">histidine kinase</fullName>
        <ecNumber evidence="2">2.7.13.3</ecNumber>
    </recommendedName>
</protein>
<evidence type="ECO:0000259" key="16">
    <source>
        <dbReference type="PROSITE" id="PS01124"/>
    </source>
</evidence>
<keyword evidence="11" id="KW-0804">Transcription</keyword>
<reference evidence="19" key="1">
    <citation type="submission" date="2022-10" db="EMBL/GenBank/DDBJ databases">
        <authorList>
            <person name="Yu W.X."/>
        </authorList>
    </citation>
    <scope>NUCLEOTIDE SEQUENCE</scope>
    <source>
        <strain evidence="19">D04</strain>
    </source>
</reference>
<feature type="chain" id="PRO_5041956744" description="histidine kinase" evidence="15">
    <location>
        <begin position="21"/>
        <end position="920"/>
    </location>
</feature>
<evidence type="ECO:0000256" key="6">
    <source>
        <dbReference type="ARBA" id="ARBA00022777"/>
    </source>
</evidence>
<keyword evidence="9" id="KW-0805">Transcription regulation</keyword>
<dbReference type="InterPro" id="IPR018060">
    <property type="entry name" value="HTH_AraC"/>
</dbReference>
<sequence>MWKKSILVLVVILISLTSFAQKPHRIGFSQCSGGDWRQQMEKEMYQELMFHPDLALTIKYAGDNTSLQIKQIKELLNEGIDLLIIAPIEIAAVQPVVEDLYKKGIPVVLIDRKIESDQYTAYVGGDNFLIGYTAGMYIADILNKHGDVIEILGALSSSPAKERMNGFEDALSQHSGISIVDRIHSNWNNQTVLDSLSYFLHSNPDVDAIFAHADFLAAAASEVISKDFSDRKIKIIGVDGSPSAGGGVELVENSIIDATLIYPTGGKEAIVIASKILSDSPFKKINLLPTTLINDLNVKITRLQYNNIENLQNDIARSKGMLDLLGGRFKKQQILLFITLFSLALVVILIFLLFIAFKNKKIANKSLEDQKEAISIQNNELKRMSEQLQEATQARMQFYTNISHEFRTPLTLIVGPLENIIKTNNTDKVLKKELSTIYSNSLRLLRLVDQIMDFRKIETAKMKLKVGHYNLDEFMHSIKEAFLNLSTEKQIDVEVVNKNAKLSLWFDWDKMDKVMFNLMSNAFKYTAKGGRIEIVLDCLCKDENEEYAKIEVKDNGEGIPQHEVEKVFDRFYQADSTVSYKGTGIGLSLTKELVLLHKGKITVESKLGEGTCFKILLPLGKNHFTQDDILPDGKMTEHPVMLDSAEFEKIDEPWEDISIELETGISESDKPLLLIVEDEPDIRKYIRSCFSPSLYSILEAKNGSEGLKLVETEGPDIIISDVMMPVMDGLELTRKVKSDLRYCHIPMILLTAKSSLEHLLEGLEEGADSYIAKPFNKEHLQLRVKKLLEAQAKMREKYQDPIKIAKEEKGMSRMDKNFLSRISNIIIDNKFDSKVNVEELSNLVGLSRVHLYRKIKKITGLSVSEFVTQTKLKQSLTLLKNTDSTIAEIAYKVGFSTPSYFTKCFKDHFEISPSDYRESI</sequence>
<dbReference type="Pfam" id="PF13407">
    <property type="entry name" value="Peripla_BP_4"/>
    <property type="match status" value="1"/>
</dbReference>
<evidence type="ECO:0000313" key="19">
    <source>
        <dbReference type="EMBL" id="MCW3804561.1"/>
    </source>
</evidence>
<keyword evidence="14" id="KW-1133">Transmembrane helix</keyword>
<dbReference type="SMART" id="SM00387">
    <property type="entry name" value="HATPase_c"/>
    <property type="match status" value="1"/>
</dbReference>
<dbReference type="GO" id="GO:0000155">
    <property type="term" value="F:phosphorelay sensor kinase activity"/>
    <property type="evidence" value="ECO:0007669"/>
    <property type="project" value="InterPro"/>
</dbReference>
<name>A0AAE3MB26_9BACT</name>
<evidence type="ECO:0000256" key="2">
    <source>
        <dbReference type="ARBA" id="ARBA00012438"/>
    </source>
</evidence>
<feature type="signal peptide" evidence="15">
    <location>
        <begin position="1"/>
        <end position="20"/>
    </location>
</feature>
<dbReference type="Pfam" id="PF12833">
    <property type="entry name" value="HTH_18"/>
    <property type="match status" value="1"/>
</dbReference>
<organism evidence="19 20">
    <name type="scientific">Plebeiibacterium marinum</name>
    <dbReference type="NCBI Taxonomy" id="2992111"/>
    <lineage>
        <taxon>Bacteria</taxon>
        <taxon>Pseudomonadati</taxon>
        <taxon>Bacteroidota</taxon>
        <taxon>Bacteroidia</taxon>
        <taxon>Marinilabiliales</taxon>
        <taxon>Marinilabiliaceae</taxon>
        <taxon>Plebeiibacterium</taxon>
    </lineage>
</organism>
<dbReference type="InterPro" id="IPR004358">
    <property type="entry name" value="Sig_transdc_His_kin-like_C"/>
</dbReference>
<evidence type="ECO:0000256" key="5">
    <source>
        <dbReference type="ARBA" id="ARBA00022741"/>
    </source>
</evidence>
<feature type="modified residue" description="4-aspartylphosphate" evidence="12">
    <location>
        <position position="721"/>
    </location>
</feature>
<dbReference type="InterPro" id="IPR009057">
    <property type="entry name" value="Homeodomain-like_sf"/>
</dbReference>
<evidence type="ECO:0000256" key="3">
    <source>
        <dbReference type="ARBA" id="ARBA00022553"/>
    </source>
</evidence>
<feature type="domain" description="Histidine kinase" evidence="17">
    <location>
        <begin position="401"/>
        <end position="621"/>
    </location>
</feature>
<dbReference type="PROSITE" id="PS01124">
    <property type="entry name" value="HTH_ARAC_FAMILY_2"/>
    <property type="match status" value="1"/>
</dbReference>
<keyword evidence="14" id="KW-0472">Membrane</keyword>
<dbReference type="InterPro" id="IPR011006">
    <property type="entry name" value="CheY-like_superfamily"/>
</dbReference>
<dbReference type="CDD" id="cd00082">
    <property type="entry name" value="HisKA"/>
    <property type="match status" value="1"/>
</dbReference>
<dbReference type="InterPro" id="IPR036097">
    <property type="entry name" value="HisK_dim/P_sf"/>
</dbReference>
<evidence type="ECO:0000256" key="8">
    <source>
        <dbReference type="ARBA" id="ARBA00023012"/>
    </source>
</evidence>
<gene>
    <name evidence="19" type="ORF">OM074_02925</name>
</gene>
<dbReference type="SMART" id="SM00448">
    <property type="entry name" value="REC"/>
    <property type="match status" value="1"/>
</dbReference>
<dbReference type="SUPFAM" id="SSF53822">
    <property type="entry name" value="Periplasmic binding protein-like I"/>
    <property type="match status" value="1"/>
</dbReference>
<keyword evidence="14" id="KW-0812">Transmembrane</keyword>
<evidence type="ECO:0000256" key="11">
    <source>
        <dbReference type="ARBA" id="ARBA00023163"/>
    </source>
</evidence>
<keyword evidence="8" id="KW-0902">Two-component regulatory system</keyword>
<dbReference type="CDD" id="cd06308">
    <property type="entry name" value="PBP1_sensor_kinase-like"/>
    <property type="match status" value="1"/>
</dbReference>
<dbReference type="InterPro" id="IPR001789">
    <property type="entry name" value="Sig_transdc_resp-reg_receiver"/>
</dbReference>
<keyword evidence="7" id="KW-0067">ATP-binding</keyword>
<feature type="domain" description="HTH araC/xylS-type" evidence="16">
    <location>
        <begin position="820"/>
        <end position="919"/>
    </location>
</feature>
<evidence type="ECO:0000256" key="9">
    <source>
        <dbReference type="ARBA" id="ARBA00023015"/>
    </source>
</evidence>
<keyword evidence="15" id="KW-0732">Signal</keyword>
<dbReference type="PROSITE" id="PS50109">
    <property type="entry name" value="HIS_KIN"/>
    <property type="match status" value="1"/>
</dbReference>
<dbReference type="GO" id="GO:0043565">
    <property type="term" value="F:sequence-specific DNA binding"/>
    <property type="evidence" value="ECO:0007669"/>
    <property type="project" value="InterPro"/>
</dbReference>
<proteinExistence type="predicted"/>
<dbReference type="InterPro" id="IPR005467">
    <property type="entry name" value="His_kinase_dom"/>
</dbReference>
<evidence type="ECO:0000256" key="12">
    <source>
        <dbReference type="PROSITE-ProRule" id="PRU00169"/>
    </source>
</evidence>
<dbReference type="GO" id="GO:0003700">
    <property type="term" value="F:DNA-binding transcription factor activity"/>
    <property type="evidence" value="ECO:0007669"/>
    <property type="project" value="InterPro"/>
</dbReference>
<dbReference type="PANTHER" id="PTHR43547">
    <property type="entry name" value="TWO-COMPONENT HISTIDINE KINASE"/>
    <property type="match status" value="1"/>
</dbReference>
<keyword evidence="10" id="KW-0238">DNA-binding</keyword>